<feature type="non-terminal residue" evidence="1">
    <location>
        <position position="104"/>
    </location>
</feature>
<dbReference type="Proteomes" id="UP001145114">
    <property type="component" value="Unassembled WGS sequence"/>
</dbReference>
<name>A0ACC1HIL7_9FUNG</name>
<accession>A0ACC1HIL7</accession>
<dbReference type="EMBL" id="JAMZIH010005418">
    <property type="protein sequence ID" value="KAJ1675220.1"/>
    <property type="molecule type" value="Genomic_DNA"/>
</dbReference>
<protein>
    <submittedName>
        <fullName evidence="1">Uncharacterized protein</fullName>
    </submittedName>
</protein>
<reference evidence="1" key="1">
    <citation type="submission" date="2022-06" db="EMBL/GenBank/DDBJ databases">
        <title>Phylogenomic reconstructions and comparative analyses of Kickxellomycotina fungi.</title>
        <authorList>
            <person name="Reynolds N.K."/>
            <person name="Stajich J.E."/>
            <person name="Barry K."/>
            <person name="Grigoriev I.V."/>
            <person name="Crous P."/>
            <person name="Smith M.E."/>
        </authorList>
    </citation>
    <scope>NUCLEOTIDE SEQUENCE</scope>
    <source>
        <strain evidence="1">RSA 2271</strain>
    </source>
</reference>
<comment type="caution">
    <text evidence="1">The sequence shown here is derived from an EMBL/GenBank/DDBJ whole genome shotgun (WGS) entry which is preliminary data.</text>
</comment>
<keyword evidence="2" id="KW-1185">Reference proteome</keyword>
<gene>
    <name evidence="1" type="ORF">EV182_001696</name>
</gene>
<proteinExistence type="predicted"/>
<evidence type="ECO:0000313" key="2">
    <source>
        <dbReference type="Proteomes" id="UP001145114"/>
    </source>
</evidence>
<sequence>MAALAIFVSAVLAKVAAIFREVGTRLVVVASEAYRHFSCASTATNAPSPPYAISSMTAGSMALGVLAPLGNPTWVIDMLDDTFYAVEGPGGGSSNSGDLPDHTL</sequence>
<evidence type="ECO:0000313" key="1">
    <source>
        <dbReference type="EMBL" id="KAJ1675220.1"/>
    </source>
</evidence>
<organism evidence="1 2">
    <name type="scientific">Spiromyces aspiralis</name>
    <dbReference type="NCBI Taxonomy" id="68401"/>
    <lineage>
        <taxon>Eukaryota</taxon>
        <taxon>Fungi</taxon>
        <taxon>Fungi incertae sedis</taxon>
        <taxon>Zoopagomycota</taxon>
        <taxon>Kickxellomycotina</taxon>
        <taxon>Kickxellomycetes</taxon>
        <taxon>Kickxellales</taxon>
        <taxon>Kickxellaceae</taxon>
        <taxon>Spiromyces</taxon>
    </lineage>
</organism>